<comment type="caution">
    <text evidence="2">The sequence shown here is derived from an EMBL/GenBank/DDBJ whole genome shotgun (WGS) entry which is preliminary data.</text>
</comment>
<evidence type="ECO:0000313" key="2">
    <source>
        <dbReference type="EMBL" id="RLQ88487.1"/>
    </source>
</evidence>
<feature type="transmembrane region" description="Helical" evidence="1">
    <location>
        <begin position="79"/>
        <end position="100"/>
    </location>
</feature>
<proteinExistence type="predicted"/>
<dbReference type="EMBL" id="RCWN01000001">
    <property type="protein sequence ID" value="RLQ88487.1"/>
    <property type="molecule type" value="Genomic_DNA"/>
</dbReference>
<keyword evidence="1" id="KW-1133">Transmembrane helix</keyword>
<organism evidence="2 3">
    <name type="scientific">Notoacmeibacter ruber</name>
    <dbReference type="NCBI Taxonomy" id="2670375"/>
    <lineage>
        <taxon>Bacteria</taxon>
        <taxon>Pseudomonadati</taxon>
        <taxon>Pseudomonadota</taxon>
        <taxon>Alphaproteobacteria</taxon>
        <taxon>Hyphomicrobiales</taxon>
        <taxon>Notoacmeibacteraceae</taxon>
        <taxon>Notoacmeibacter</taxon>
    </lineage>
</organism>
<feature type="transmembrane region" description="Helical" evidence="1">
    <location>
        <begin position="106"/>
        <end position="135"/>
    </location>
</feature>
<keyword evidence="1" id="KW-0472">Membrane</keyword>
<dbReference type="RefSeq" id="WP_121645455.1">
    <property type="nucleotide sequence ID" value="NZ_RCWN01000001.1"/>
</dbReference>
<protein>
    <submittedName>
        <fullName evidence="2">Uncharacterized protein</fullName>
    </submittedName>
</protein>
<keyword evidence="3" id="KW-1185">Reference proteome</keyword>
<feature type="transmembrane region" description="Helical" evidence="1">
    <location>
        <begin position="142"/>
        <end position="162"/>
    </location>
</feature>
<reference evidence="2 3" key="1">
    <citation type="submission" date="2018-10" db="EMBL/GenBank/DDBJ databases">
        <title>Notoacmeibacter sp. M2BS9Y-3-1, whole genome shotgun sequence.</title>
        <authorList>
            <person name="Tuo L."/>
        </authorList>
    </citation>
    <scope>NUCLEOTIDE SEQUENCE [LARGE SCALE GENOMIC DNA]</scope>
    <source>
        <strain evidence="2 3">M2BS9Y-3-1</strain>
    </source>
</reference>
<evidence type="ECO:0000256" key="1">
    <source>
        <dbReference type="SAM" id="Phobius"/>
    </source>
</evidence>
<dbReference type="AlphaFoldDB" id="A0A3L7JCL3"/>
<accession>A0A3L7JCL3</accession>
<sequence length="165" mass="17366">MNQIAVGPGLAEQIVSLDRQGLDRIEIARWLQSQGLPPEQASVVVAEVLEAEAMGEMAREGPAPRRAVLFRVTRGAVRFILAAAFVLAASSLVAWLSAFLPTVFDWIGLYGIGLLFGRLVATVAGVVFALIGIVMAADGKDFALMAGALSGAAGFYGFVLQWGGF</sequence>
<gene>
    <name evidence="2" type="ORF">D8780_09980</name>
</gene>
<keyword evidence="1" id="KW-0812">Transmembrane</keyword>
<evidence type="ECO:0000313" key="3">
    <source>
        <dbReference type="Proteomes" id="UP000281094"/>
    </source>
</evidence>
<name>A0A3L7JCL3_9HYPH</name>
<dbReference type="Proteomes" id="UP000281094">
    <property type="component" value="Unassembled WGS sequence"/>
</dbReference>